<name>A0AAJ1HN47_LIMMU</name>
<dbReference type="EMBL" id="JAQOND010000011">
    <property type="protein sequence ID" value="MDC2827452.1"/>
    <property type="molecule type" value="Genomic_DNA"/>
</dbReference>
<protein>
    <submittedName>
        <fullName evidence="1">Uncharacterized protein</fullName>
    </submittedName>
</protein>
<evidence type="ECO:0000313" key="1">
    <source>
        <dbReference type="EMBL" id="MDC2827452.1"/>
    </source>
</evidence>
<reference evidence="1" key="1">
    <citation type="submission" date="2023-01" db="EMBL/GenBank/DDBJ databases">
        <title>Genome analysis of 13 Lactobacillus isolated from gut of wild boar.</title>
        <authorList>
            <person name="Papp P."/>
            <person name="Libisch B."/>
            <person name="Nagy T."/>
            <person name="Olasz F."/>
        </authorList>
    </citation>
    <scope>NUCLEOTIDE SEQUENCE</scope>
    <source>
        <strain evidence="1">F108</strain>
    </source>
</reference>
<dbReference type="Proteomes" id="UP001218021">
    <property type="component" value="Unassembled WGS sequence"/>
</dbReference>
<sequence>MAWLKLNAGNIVLDVNMKDCGTTERIQLKIKGDGINIEQNDLEVPREESVILARALKRCLNQTNYHWQYGDSASGRYGIFLESEEGDKYSEFIYYLEEHSANRIVIDFNEENMRHLMEYVEMTLGEIDLNGDLAQQLQSSGILF</sequence>
<accession>A0AAJ1HN47</accession>
<gene>
    <name evidence="1" type="ORF">PO158_04025</name>
</gene>
<comment type="caution">
    <text evidence="1">The sequence shown here is derived from an EMBL/GenBank/DDBJ whole genome shotgun (WGS) entry which is preliminary data.</text>
</comment>
<dbReference type="AlphaFoldDB" id="A0AAJ1HN47"/>
<proteinExistence type="predicted"/>
<dbReference type="RefSeq" id="WP_272207621.1">
    <property type="nucleotide sequence ID" value="NZ_JAQONC010000011.1"/>
</dbReference>
<organism evidence="1 2">
    <name type="scientific">Limosilactobacillus mucosae</name>
    <name type="common">Lactobacillus mucosae</name>
    <dbReference type="NCBI Taxonomy" id="97478"/>
    <lineage>
        <taxon>Bacteria</taxon>
        <taxon>Bacillati</taxon>
        <taxon>Bacillota</taxon>
        <taxon>Bacilli</taxon>
        <taxon>Lactobacillales</taxon>
        <taxon>Lactobacillaceae</taxon>
        <taxon>Limosilactobacillus</taxon>
    </lineage>
</organism>
<evidence type="ECO:0000313" key="2">
    <source>
        <dbReference type="Proteomes" id="UP001218021"/>
    </source>
</evidence>